<dbReference type="GO" id="GO:0016020">
    <property type="term" value="C:membrane"/>
    <property type="evidence" value="ECO:0007669"/>
    <property type="project" value="TreeGrafter"/>
</dbReference>
<dbReference type="AlphaFoldDB" id="A0A364K4X2"/>
<dbReference type="OrthoDB" id="583109at2"/>
<keyword evidence="11" id="KW-1185">Reference proteome</keyword>
<evidence type="ECO:0000256" key="2">
    <source>
        <dbReference type="ARBA" id="ARBA00022527"/>
    </source>
</evidence>
<evidence type="ECO:0000259" key="9">
    <source>
        <dbReference type="PROSITE" id="PS50011"/>
    </source>
</evidence>
<evidence type="ECO:0000256" key="1">
    <source>
        <dbReference type="ARBA" id="ARBA00012513"/>
    </source>
</evidence>
<evidence type="ECO:0000256" key="5">
    <source>
        <dbReference type="ARBA" id="ARBA00022777"/>
    </source>
</evidence>
<comment type="caution">
    <text evidence="10">The sequence shown here is derived from an EMBL/GenBank/DDBJ whole genome shotgun (WGS) entry which is preliminary data.</text>
</comment>
<evidence type="ECO:0000256" key="7">
    <source>
        <dbReference type="ARBA" id="ARBA00047899"/>
    </source>
</evidence>
<comment type="catalytic activity">
    <reaction evidence="7">
        <text>L-threonyl-[protein] + ATP = O-phospho-L-threonyl-[protein] + ADP + H(+)</text>
        <dbReference type="Rhea" id="RHEA:46608"/>
        <dbReference type="Rhea" id="RHEA-COMP:11060"/>
        <dbReference type="Rhea" id="RHEA-COMP:11605"/>
        <dbReference type="ChEBI" id="CHEBI:15378"/>
        <dbReference type="ChEBI" id="CHEBI:30013"/>
        <dbReference type="ChEBI" id="CHEBI:30616"/>
        <dbReference type="ChEBI" id="CHEBI:61977"/>
        <dbReference type="ChEBI" id="CHEBI:456216"/>
        <dbReference type="EC" id="2.7.11.1"/>
    </reaction>
</comment>
<feature type="domain" description="Protein kinase" evidence="9">
    <location>
        <begin position="10"/>
        <end position="269"/>
    </location>
</feature>
<evidence type="ECO:0000313" key="10">
    <source>
        <dbReference type="EMBL" id="RAL24420.1"/>
    </source>
</evidence>
<gene>
    <name evidence="10" type="ORF">DL897_08835</name>
</gene>
<dbReference type="Gene3D" id="1.10.510.10">
    <property type="entry name" value="Transferase(Phosphotransferase) domain 1"/>
    <property type="match status" value="2"/>
</dbReference>
<dbReference type="InterPro" id="IPR011009">
    <property type="entry name" value="Kinase-like_dom_sf"/>
</dbReference>
<evidence type="ECO:0000256" key="6">
    <source>
        <dbReference type="ARBA" id="ARBA00022840"/>
    </source>
</evidence>
<dbReference type="PANTHER" id="PTHR24348:SF22">
    <property type="entry name" value="NON-SPECIFIC SERINE_THREONINE PROTEIN KINASE"/>
    <property type="match status" value="1"/>
</dbReference>
<dbReference type="InterPro" id="IPR045269">
    <property type="entry name" value="Atg1-like"/>
</dbReference>
<dbReference type="PANTHER" id="PTHR24348">
    <property type="entry name" value="SERINE/THREONINE-PROTEIN KINASE UNC-51-RELATED"/>
    <property type="match status" value="1"/>
</dbReference>
<dbReference type="EMBL" id="QJKK01000004">
    <property type="protein sequence ID" value="RAL24420.1"/>
    <property type="molecule type" value="Genomic_DNA"/>
</dbReference>
<keyword evidence="6" id="KW-0067">ATP-binding</keyword>
<proteinExistence type="predicted"/>
<dbReference type="Gene3D" id="3.30.200.20">
    <property type="entry name" value="Phosphorylase Kinase, domain 1"/>
    <property type="match status" value="2"/>
</dbReference>
<comment type="catalytic activity">
    <reaction evidence="8">
        <text>L-seryl-[protein] + ATP = O-phospho-L-seryl-[protein] + ADP + H(+)</text>
        <dbReference type="Rhea" id="RHEA:17989"/>
        <dbReference type="Rhea" id="RHEA-COMP:9863"/>
        <dbReference type="Rhea" id="RHEA-COMP:11604"/>
        <dbReference type="ChEBI" id="CHEBI:15378"/>
        <dbReference type="ChEBI" id="CHEBI:29999"/>
        <dbReference type="ChEBI" id="CHEBI:30616"/>
        <dbReference type="ChEBI" id="CHEBI:83421"/>
        <dbReference type="ChEBI" id="CHEBI:456216"/>
        <dbReference type="EC" id="2.7.11.1"/>
    </reaction>
</comment>
<evidence type="ECO:0000256" key="8">
    <source>
        <dbReference type="ARBA" id="ARBA00048679"/>
    </source>
</evidence>
<dbReference type="PROSITE" id="PS50011">
    <property type="entry name" value="PROTEIN_KINASE_DOM"/>
    <property type="match status" value="2"/>
</dbReference>
<keyword evidence="5" id="KW-0418">Kinase</keyword>
<dbReference type="GO" id="GO:0005524">
    <property type="term" value="F:ATP binding"/>
    <property type="evidence" value="ECO:0007669"/>
    <property type="project" value="UniProtKB-KW"/>
</dbReference>
<dbReference type="InterPro" id="IPR000719">
    <property type="entry name" value="Prot_kinase_dom"/>
</dbReference>
<dbReference type="RefSeq" id="WP_113658791.1">
    <property type="nucleotide sequence ID" value="NZ_KZ845666.1"/>
</dbReference>
<dbReference type="GO" id="GO:0004674">
    <property type="term" value="F:protein serine/threonine kinase activity"/>
    <property type="evidence" value="ECO:0007669"/>
    <property type="project" value="UniProtKB-KW"/>
</dbReference>
<evidence type="ECO:0000256" key="3">
    <source>
        <dbReference type="ARBA" id="ARBA00022679"/>
    </source>
</evidence>
<accession>A0A364K4X2</accession>
<dbReference type="Proteomes" id="UP000251213">
    <property type="component" value="Unassembled WGS sequence"/>
</dbReference>
<dbReference type="GO" id="GO:0005829">
    <property type="term" value="C:cytosol"/>
    <property type="evidence" value="ECO:0007669"/>
    <property type="project" value="TreeGrafter"/>
</dbReference>
<organism evidence="10 11">
    <name type="scientific">Thermoflavimicrobium daqui</name>
    <dbReference type="NCBI Taxonomy" id="2137476"/>
    <lineage>
        <taxon>Bacteria</taxon>
        <taxon>Bacillati</taxon>
        <taxon>Bacillota</taxon>
        <taxon>Bacilli</taxon>
        <taxon>Bacillales</taxon>
        <taxon>Thermoactinomycetaceae</taxon>
        <taxon>Thermoflavimicrobium</taxon>
    </lineage>
</organism>
<dbReference type="GO" id="GO:0005776">
    <property type="term" value="C:autophagosome"/>
    <property type="evidence" value="ECO:0007669"/>
    <property type="project" value="TreeGrafter"/>
</dbReference>
<feature type="domain" description="Protein kinase" evidence="9">
    <location>
        <begin position="378"/>
        <end position="638"/>
    </location>
</feature>
<keyword evidence="4" id="KW-0547">Nucleotide-binding</keyword>
<evidence type="ECO:0000256" key="4">
    <source>
        <dbReference type="ARBA" id="ARBA00022741"/>
    </source>
</evidence>
<keyword evidence="2" id="KW-0723">Serine/threonine-protein kinase</keyword>
<reference evidence="10 11" key="1">
    <citation type="submission" date="2018-06" db="EMBL/GenBank/DDBJ databases">
        <title>Thermoflavimicrobium daqus sp. nov., a thermophilic microbe isolated from Moutai-flavour Daqu.</title>
        <authorList>
            <person name="Wang X."/>
            <person name="Zhou H."/>
        </authorList>
    </citation>
    <scope>NUCLEOTIDE SEQUENCE [LARGE SCALE GENOMIC DNA]</scope>
    <source>
        <strain evidence="10 11">FBKL4.011</strain>
    </source>
</reference>
<protein>
    <recommendedName>
        <fullName evidence="1">non-specific serine/threonine protein kinase</fullName>
        <ecNumber evidence="1">2.7.11.1</ecNumber>
    </recommendedName>
</protein>
<reference evidence="10 11" key="2">
    <citation type="submission" date="2018-06" db="EMBL/GenBank/DDBJ databases">
        <authorList>
            <person name="Zhirakovskaya E."/>
        </authorList>
    </citation>
    <scope>NUCLEOTIDE SEQUENCE [LARGE SCALE GENOMIC DNA]</scope>
    <source>
        <strain evidence="10 11">FBKL4.011</strain>
    </source>
</reference>
<dbReference type="Pfam" id="PF00069">
    <property type="entry name" value="Pkinase"/>
    <property type="match status" value="2"/>
</dbReference>
<dbReference type="CDD" id="cd14014">
    <property type="entry name" value="STKc_PknB_like"/>
    <property type="match status" value="2"/>
</dbReference>
<sequence>MTKKGFSDRYQIFEKIETDRFATIYRGKDLKRNRTVDIKVIDHLVEKIDEHTRKLFEEEITTIAKLAHPNIVRVYHFGLVKGLYYITLEPLGDHLLKKKLVGQRPLAIYDVLKIGSQILNGLSALHNQNIVHANLNPYNVYLTKAEQIKIADCGLYHLTSSFHSLANTKENVKKSLYYAPEYILGESLHIFSDIYSTGVLLYEMITGRTPFQGETIHDITEKHLKETPLPPSSLNPEIPKDLDEIILKSLAKNPSERYHSALEMKEALVSYQKNIDPLTNPFSSGVSNNLNDPFVPGASDIQTNPFIPGVSDIRTNPFALGVPDVLNPFVIDNINPFIPSTSNKSGYSNSDASSKLLRLTQKMKQKKQLSKKVLNGRYELLEYLHLSGVAKVYKGFDNSLERYVTVKLIDESLEEGQEWVRRFIREAKTKAKIYHPHVVQVHDVGQDGKIHYMIVEYIDGPSLEKLIEKSKPLAVSQAVRICMQILEGLDQVHQKGIIHRDIKPASILVDEDGNYKLTDFTIAWVNSDDPPTKMESELDSAPYCSPERAKGDKISIQSDLYSLGIILYQLVTGHLPFIADQTHMILLKHLNEPVPEPKGYNSNIPDALQKIILKALEKEPKNRFKTALEMMLALQRTLKG</sequence>
<dbReference type="FunFam" id="1.10.510.10:FF:000021">
    <property type="entry name" value="Serine/threonine protein kinase"/>
    <property type="match status" value="1"/>
</dbReference>
<dbReference type="EC" id="2.7.11.1" evidence="1"/>
<dbReference type="SUPFAM" id="SSF56112">
    <property type="entry name" value="Protein kinase-like (PK-like)"/>
    <property type="match status" value="2"/>
</dbReference>
<dbReference type="GO" id="GO:0000407">
    <property type="term" value="C:phagophore assembly site"/>
    <property type="evidence" value="ECO:0007669"/>
    <property type="project" value="TreeGrafter"/>
</dbReference>
<keyword evidence="3" id="KW-0808">Transferase</keyword>
<name>A0A364K4X2_9BACL</name>
<evidence type="ECO:0000313" key="11">
    <source>
        <dbReference type="Proteomes" id="UP000251213"/>
    </source>
</evidence>